<evidence type="ECO:0000256" key="1">
    <source>
        <dbReference type="ARBA" id="ARBA00004651"/>
    </source>
</evidence>
<dbReference type="InterPro" id="IPR051542">
    <property type="entry name" value="Hydrogenase_cytochrome"/>
</dbReference>
<proteinExistence type="predicted"/>
<keyword evidence="2" id="KW-1003">Cell membrane</keyword>
<evidence type="ECO:0000256" key="4">
    <source>
        <dbReference type="ARBA" id="ARBA00022989"/>
    </source>
</evidence>
<dbReference type="InterPro" id="IPR016174">
    <property type="entry name" value="Di-haem_cyt_TM"/>
</dbReference>
<comment type="subcellular location">
    <subcellularLocation>
        <location evidence="1">Cell membrane</location>
        <topology evidence="1">Multi-pass membrane protein</topology>
    </subcellularLocation>
</comment>
<feature type="transmembrane region" description="Helical" evidence="6">
    <location>
        <begin position="169"/>
        <end position="194"/>
    </location>
</feature>
<keyword evidence="10" id="KW-1185">Reference proteome</keyword>
<feature type="domain" description="Cytochrome b561 bacterial/Ni-hydrogenase" evidence="7">
    <location>
        <begin position="59"/>
        <end position="239"/>
    </location>
</feature>
<evidence type="ECO:0000256" key="6">
    <source>
        <dbReference type="SAM" id="Phobius"/>
    </source>
</evidence>
<dbReference type="OrthoDB" id="1117555at2"/>
<keyword evidence="3 6" id="KW-0812">Transmembrane</keyword>
<dbReference type="SUPFAM" id="SSF81342">
    <property type="entry name" value="Transmembrane di-heme cytochromes"/>
    <property type="match status" value="1"/>
</dbReference>
<protein>
    <submittedName>
        <fullName evidence="8">Thiosulfate reductase cytochrome B subunit</fullName>
    </submittedName>
</protein>
<feature type="transmembrane region" description="Helical" evidence="6">
    <location>
        <begin position="65"/>
        <end position="88"/>
    </location>
</feature>
<evidence type="ECO:0000313" key="11">
    <source>
        <dbReference type="Proteomes" id="UP000373449"/>
    </source>
</evidence>
<evidence type="ECO:0000313" key="9">
    <source>
        <dbReference type="EMBL" id="VFS49331.1"/>
    </source>
</evidence>
<evidence type="ECO:0000313" key="10">
    <source>
        <dbReference type="Proteomes" id="UP000224974"/>
    </source>
</evidence>
<evidence type="ECO:0000259" key="7">
    <source>
        <dbReference type="Pfam" id="PF01292"/>
    </source>
</evidence>
<dbReference type="RefSeq" id="WP_029094030.1">
    <property type="nucleotide sequence ID" value="NZ_CAADJA010000002.1"/>
</dbReference>
<evidence type="ECO:0000256" key="3">
    <source>
        <dbReference type="ARBA" id="ARBA00022692"/>
    </source>
</evidence>
<feature type="transmembrane region" description="Helical" evidence="6">
    <location>
        <begin position="18"/>
        <end position="44"/>
    </location>
</feature>
<dbReference type="EMBL" id="CAADJA010000002">
    <property type="protein sequence ID" value="VFS49331.1"/>
    <property type="molecule type" value="Genomic_DNA"/>
</dbReference>
<feature type="transmembrane region" description="Helical" evidence="6">
    <location>
        <begin position="94"/>
        <end position="118"/>
    </location>
</feature>
<dbReference type="NCBIfam" id="NF011582">
    <property type="entry name" value="PRK15006.1"/>
    <property type="match status" value="1"/>
</dbReference>
<dbReference type="GO" id="GO:0022904">
    <property type="term" value="P:respiratory electron transport chain"/>
    <property type="evidence" value="ECO:0007669"/>
    <property type="project" value="InterPro"/>
</dbReference>
<dbReference type="Gene3D" id="1.20.950.20">
    <property type="entry name" value="Transmembrane di-heme cytochromes, Chain C"/>
    <property type="match status" value="1"/>
</dbReference>
<reference evidence="9 11" key="3">
    <citation type="submission" date="2019-03" db="EMBL/GenBank/DDBJ databases">
        <authorList>
            <consortium name="Pathogen Informatics"/>
        </authorList>
    </citation>
    <scope>NUCLEOTIDE SEQUENCE [LARGE SCALE GENOMIC DNA]</scope>
    <source>
        <strain evidence="9 11">NCTC12282</strain>
    </source>
</reference>
<keyword evidence="5 6" id="KW-0472">Membrane</keyword>
<feature type="transmembrane region" description="Helical" evidence="6">
    <location>
        <begin position="200"/>
        <end position="222"/>
    </location>
</feature>
<dbReference type="PANTHER" id="PTHR30485">
    <property type="entry name" value="NI/FE-HYDROGENASE 1 B-TYPE CYTOCHROME SUBUNIT"/>
    <property type="match status" value="1"/>
</dbReference>
<accession>A0A2C6DN77</accession>
<dbReference type="GO" id="GO:0009055">
    <property type="term" value="F:electron transfer activity"/>
    <property type="evidence" value="ECO:0007669"/>
    <property type="project" value="InterPro"/>
</dbReference>
<evidence type="ECO:0000313" key="8">
    <source>
        <dbReference type="EMBL" id="PHI30261.1"/>
    </source>
</evidence>
<dbReference type="EMBL" id="PDDX01000001">
    <property type="protein sequence ID" value="PHI30261.1"/>
    <property type="molecule type" value="Genomic_DNA"/>
</dbReference>
<sequence>MNIIWGAELNYTPDYWPVWLMIAGLIVVAVFAVLAFHGLLRYWLTPKTAGLEEEKTYLYSKSVRFWHWGNALLFVMLLISGFFGHFSIGKISLLITLHQLCGYLLIVFWIGFVLINLFSDNGVHYRIQPRGLIGRCIRQVRFYLFGIMKGEPHPFAASEKSKFNPIQQLAYLAVMYGMVPLLLITGLLCLYPEIIGYGYWMLKVHLALSVIAVMFMLVHLYLCTTGDTISQTFWSMVDGYHRHRKHDDHGHKTADKSAVK</sequence>
<dbReference type="AlphaFoldDB" id="A0A2C6DN77"/>
<dbReference type="Proteomes" id="UP000373449">
    <property type="component" value="Unassembled WGS sequence"/>
</dbReference>
<evidence type="ECO:0000256" key="5">
    <source>
        <dbReference type="ARBA" id="ARBA00023136"/>
    </source>
</evidence>
<dbReference type="STRING" id="1111728.GCA_000427805_00881"/>
<reference evidence="10" key="1">
    <citation type="submission" date="2017-09" db="EMBL/GenBank/DDBJ databases">
        <title>FDA dAtabase for Regulatory Grade micrObial Sequences (FDA-ARGOS): Supporting development and validation of Infectious Disease Dx tests.</title>
        <authorList>
            <person name="Minogue T."/>
            <person name="Wolcott M."/>
            <person name="Wasieloski L."/>
            <person name="Aguilar W."/>
            <person name="Moore D."/>
            <person name="Tallon L."/>
            <person name="Sadzewicz L."/>
            <person name="Ott S."/>
            <person name="Zhao X."/>
            <person name="Nagaraj S."/>
            <person name="Vavikolanu K."/>
            <person name="Aluvathingal J."/>
            <person name="Nadendla S."/>
            <person name="Sichtig H."/>
        </authorList>
    </citation>
    <scope>NUCLEOTIDE SEQUENCE [LARGE SCALE GENOMIC DNA]</scope>
    <source>
        <strain evidence="10">FDAARGOS_387</strain>
    </source>
</reference>
<dbReference type="Proteomes" id="UP000224974">
    <property type="component" value="Unassembled WGS sequence"/>
</dbReference>
<dbReference type="GO" id="GO:0020037">
    <property type="term" value="F:heme binding"/>
    <property type="evidence" value="ECO:0007669"/>
    <property type="project" value="TreeGrafter"/>
</dbReference>
<dbReference type="GO" id="GO:0005886">
    <property type="term" value="C:plasma membrane"/>
    <property type="evidence" value="ECO:0007669"/>
    <property type="project" value="UniProtKB-SubCell"/>
</dbReference>
<gene>
    <name evidence="8" type="ORF">CRN84_13410</name>
    <name evidence="9" type="ORF">NCTC12282_03802</name>
</gene>
<dbReference type="InterPro" id="IPR011577">
    <property type="entry name" value="Cyt_b561_bac/Ni-Hgenase"/>
</dbReference>
<dbReference type="PANTHER" id="PTHR30485:SF1">
    <property type="entry name" value="CYTOCHROME YDHU-RELATED"/>
    <property type="match status" value="1"/>
</dbReference>
<evidence type="ECO:0000256" key="2">
    <source>
        <dbReference type="ARBA" id="ARBA00022475"/>
    </source>
</evidence>
<organism evidence="8 10">
    <name type="scientific">Budvicia aquatica</name>
    <dbReference type="NCBI Taxonomy" id="82979"/>
    <lineage>
        <taxon>Bacteria</taxon>
        <taxon>Pseudomonadati</taxon>
        <taxon>Pseudomonadota</taxon>
        <taxon>Gammaproteobacteria</taxon>
        <taxon>Enterobacterales</taxon>
        <taxon>Budviciaceae</taxon>
        <taxon>Budvicia</taxon>
    </lineage>
</organism>
<dbReference type="Pfam" id="PF01292">
    <property type="entry name" value="Ni_hydr_CYTB"/>
    <property type="match status" value="1"/>
</dbReference>
<reference evidence="8" key="2">
    <citation type="submission" date="2017-09" db="EMBL/GenBank/DDBJ databases">
        <title>FDA dAtabase for Regulatory Grade micrObial Sequences (FDA-ARGOS): Supporting development and validation of Infectious Disease Dx tests.</title>
        <authorList>
            <person name="Minogue T."/>
            <person name="Wolcott M."/>
            <person name="Wasieloski L."/>
            <person name="Aguilar W."/>
            <person name="Moore D."/>
            <person name="Tallon L.J."/>
            <person name="Sadzewicz L."/>
            <person name="Ott S."/>
            <person name="Zhao X."/>
            <person name="Nagaraj S."/>
            <person name="Vavikolanu K."/>
            <person name="Aluvathingal J."/>
            <person name="Nadendla S."/>
            <person name="Sichtig H."/>
        </authorList>
    </citation>
    <scope>NUCLEOTIDE SEQUENCE</scope>
    <source>
        <strain evidence="8">FDAARGOS_387</strain>
    </source>
</reference>
<keyword evidence="4 6" id="KW-1133">Transmembrane helix</keyword>
<name>A0A2C6DN77_9GAMM</name>